<keyword evidence="2 5" id="KW-0812">Transmembrane</keyword>
<feature type="transmembrane region" description="Helical" evidence="5">
    <location>
        <begin position="60"/>
        <end position="79"/>
    </location>
</feature>
<evidence type="ECO:0000313" key="7">
    <source>
        <dbReference type="EMBL" id="KAG5172667.1"/>
    </source>
</evidence>
<accession>A0A8H8CN81</accession>
<proteinExistence type="predicted"/>
<name>A0A8H8CN81_PSICU</name>
<evidence type="ECO:0000256" key="2">
    <source>
        <dbReference type="ARBA" id="ARBA00022692"/>
    </source>
</evidence>
<gene>
    <name evidence="7" type="ORF">JR316_002169</name>
</gene>
<dbReference type="Gene3D" id="1.20.1740.10">
    <property type="entry name" value="Amino acid/polyamine transporter I"/>
    <property type="match status" value="1"/>
</dbReference>
<dbReference type="PANTHER" id="PTHR43341:SF39">
    <property type="entry name" value="AMINO ACID TRANSPORTER (EUROFUNG)-RELATED"/>
    <property type="match status" value="1"/>
</dbReference>
<protein>
    <recommendedName>
        <fullName evidence="6">Amino acid permease/ SLC12A domain-containing protein</fullName>
    </recommendedName>
</protein>
<dbReference type="PANTHER" id="PTHR43341">
    <property type="entry name" value="AMINO ACID PERMEASE"/>
    <property type="match status" value="1"/>
</dbReference>
<feature type="domain" description="Amino acid permease/ SLC12A" evidence="6">
    <location>
        <begin position="1"/>
        <end position="281"/>
    </location>
</feature>
<evidence type="ECO:0000259" key="6">
    <source>
        <dbReference type="Pfam" id="PF00324"/>
    </source>
</evidence>
<keyword evidence="3 5" id="KW-1133">Transmembrane helix</keyword>
<evidence type="ECO:0000256" key="1">
    <source>
        <dbReference type="ARBA" id="ARBA00004141"/>
    </source>
</evidence>
<organism evidence="7">
    <name type="scientific">Psilocybe cubensis</name>
    <name type="common">Psychedelic mushroom</name>
    <name type="synonym">Stropharia cubensis</name>
    <dbReference type="NCBI Taxonomy" id="181762"/>
    <lineage>
        <taxon>Eukaryota</taxon>
        <taxon>Fungi</taxon>
        <taxon>Dikarya</taxon>
        <taxon>Basidiomycota</taxon>
        <taxon>Agaricomycotina</taxon>
        <taxon>Agaricomycetes</taxon>
        <taxon>Agaricomycetidae</taxon>
        <taxon>Agaricales</taxon>
        <taxon>Agaricineae</taxon>
        <taxon>Strophariaceae</taxon>
        <taxon>Psilocybe</taxon>
    </lineage>
</organism>
<feature type="transmembrane region" description="Helical" evidence="5">
    <location>
        <begin position="129"/>
        <end position="148"/>
    </location>
</feature>
<dbReference type="AlphaFoldDB" id="A0A8H8CN81"/>
<feature type="transmembrane region" description="Helical" evidence="5">
    <location>
        <begin position="99"/>
        <end position="117"/>
    </location>
</feature>
<feature type="transmembrane region" description="Helical" evidence="5">
    <location>
        <begin position="225"/>
        <end position="243"/>
    </location>
</feature>
<sequence>MIGTGLFLSSGKALAHAGPLGSVLAFMIMGTVTASIAYISAEMSAFKPAEGGFVRHASMWLDRSSGVAIGWNFWYSLAITMPTEISAATTLLGFWKPTIHQFIPISFLWLIIMLINFSSARVYGEFEFYLAFVKIALIVCFVIAGILLDLGGLPGQTYVGFEYWSEPYTLFREYIATGLQGRFLGFWSAMISATFAYGNVQVVAIAGAETSNPRKSIPAALRKTFARVIFFYVASVLVISLLIPANDPRLYLPTGDVTHSPFVIAFNRAGIKAIPSVMNAIACVPITVEFAFLTNLEFQ</sequence>
<dbReference type="GO" id="GO:0015171">
    <property type="term" value="F:amino acid transmembrane transporter activity"/>
    <property type="evidence" value="ECO:0007669"/>
    <property type="project" value="TreeGrafter"/>
</dbReference>
<keyword evidence="4 5" id="KW-0472">Membrane</keyword>
<comment type="subcellular location">
    <subcellularLocation>
        <location evidence="1">Membrane</location>
        <topology evidence="1">Multi-pass membrane protein</topology>
    </subcellularLocation>
</comment>
<feature type="transmembrane region" description="Helical" evidence="5">
    <location>
        <begin position="184"/>
        <end position="205"/>
    </location>
</feature>
<evidence type="ECO:0000256" key="3">
    <source>
        <dbReference type="ARBA" id="ARBA00022989"/>
    </source>
</evidence>
<reference evidence="7" key="1">
    <citation type="submission" date="2021-02" db="EMBL/GenBank/DDBJ databases">
        <title>Psilocybe cubensis genome.</title>
        <authorList>
            <person name="Mckernan K.J."/>
            <person name="Crawford S."/>
            <person name="Trippe A."/>
            <person name="Kane L.T."/>
            <person name="Mclaughlin S."/>
        </authorList>
    </citation>
    <scope>NUCLEOTIDE SEQUENCE [LARGE SCALE GENOMIC DNA]</scope>
    <source>
        <strain evidence="7">MGC-MH-2018</strain>
    </source>
</reference>
<dbReference type="GO" id="GO:0016020">
    <property type="term" value="C:membrane"/>
    <property type="evidence" value="ECO:0007669"/>
    <property type="project" value="UniProtKB-SubCell"/>
</dbReference>
<evidence type="ECO:0000256" key="4">
    <source>
        <dbReference type="ARBA" id="ARBA00023136"/>
    </source>
</evidence>
<feature type="transmembrane region" description="Helical" evidence="5">
    <location>
        <begin position="20"/>
        <end position="39"/>
    </location>
</feature>
<evidence type="ECO:0000256" key="5">
    <source>
        <dbReference type="SAM" id="Phobius"/>
    </source>
</evidence>
<dbReference type="Pfam" id="PF00324">
    <property type="entry name" value="AA_permease"/>
    <property type="match status" value="1"/>
</dbReference>
<dbReference type="InterPro" id="IPR050524">
    <property type="entry name" value="APC_YAT"/>
</dbReference>
<dbReference type="InterPro" id="IPR004841">
    <property type="entry name" value="AA-permease/SLC12A_dom"/>
</dbReference>
<comment type="caution">
    <text evidence="7">The sequence shown here is derived from an EMBL/GenBank/DDBJ whole genome shotgun (WGS) entry which is preliminary data.</text>
</comment>
<dbReference type="EMBL" id="JAFIQS010000002">
    <property type="protein sequence ID" value="KAG5172667.1"/>
    <property type="molecule type" value="Genomic_DNA"/>
</dbReference>